<keyword evidence="4 5" id="KW-0472">Membrane</keyword>
<dbReference type="AlphaFoldDB" id="A0A6A6BE35"/>
<dbReference type="SUPFAM" id="SSF144083">
    <property type="entry name" value="Magnesium transport protein CorA, transmembrane region"/>
    <property type="match status" value="1"/>
</dbReference>
<evidence type="ECO:0000313" key="6">
    <source>
        <dbReference type="EMBL" id="KAF2141565.1"/>
    </source>
</evidence>
<evidence type="ECO:0000313" key="7">
    <source>
        <dbReference type="Proteomes" id="UP000799438"/>
    </source>
</evidence>
<dbReference type="EMBL" id="ML995486">
    <property type="protein sequence ID" value="KAF2141565.1"/>
    <property type="molecule type" value="Genomic_DNA"/>
</dbReference>
<dbReference type="PANTHER" id="PTHR46494">
    <property type="entry name" value="CORA FAMILY METAL ION TRANSPORTER (EUROFUNG)"/>
    <property type="match status" value="1"/>
</dbReference>
<keyword evidence="7" id="KW-1185">Reference proteome</keyword>
<dbReference type="GeneID" id="54297991"/>
<name>A0A6A6BE35_9PEZI</name>
<dbReference type="InterPro" id="IPR002523">
    <property type="entry name" value="MgTranspt_CorA/ZnTranspt_ZntB"/>
</dbReference>
<accession>A0A6A6BE35</accession>
<dbReference type="Gene3D" id="1.20.58.340">
    <property type="entry name" value="Magnesium transport protein CorA, transmembrane region"/>
    <property type="match status" value="1"/>
</dbReference>
<evidence type="ECO:0000256" key="2">
    <source>
        <dbReference type="ARBA" id="ARBA00022692"/>
    </source>
</evidence>
<dbReference type="Proteomes" id="UP000799438">
    <property type="component" value="Unassembled WGS sequence"/>
</dbReference>
<feature type="transmembrane region" description="Helical" evidence="5">
    <location>
        <begin position="132"/>
        <end position="150"/>
    </location>
</feature>
<dbReference type="GO" id="GO:0005886">
    <property type="term" value="C:plasma membrane"/>
    <property type="evidence" value="ECO:0007669"/>
    <property type="project" value="UniProtKB-SubCell"/>
</dbReference>
<dbReference type="InterPro" id="IPR045863">
    <property type="entry name" value="CorA_TM1_TM2"/>
</dbReference>
<dbReference type="PANTHER" id="PTHR46494:SF1">
    <property type="entry name" value="CORA FAMILY METAL ION TRANSPORTER (EUROFUNG)"/>
    <property type="match status" value="1"/>
</dbReference>
<keyword evidence="3 5" id="KW-1133">Transmembrane helix</keyword>
<proteinExistence type="predicted"/>
<evidence type="ECO:0000256" key="1">
    <source>
        <dbReference type="ARBA" id="ARBA00004651"/>
    </source>
</evidence>
<reference evidence="6" key="1">
    <citation type="journal article" date="2020" name="Stud. Mycol.">
        <title>101 Dothideomycetes genomes: a test case for predicting lifestyles and emergence of pathogens.</title>
        <authorList>
            <person name="Haridas S."/>
            <person name="Albert R."/>
            <person name="Binder M."/>
            <person name="Bloem J."/>
            <person name="Labutti K."/>
            <person name="Salamov A."/>
            <person name="Andreopoulos B."/>
            <person name="Baker S."/>
            <person name="Barry K."/>
            <person name="Bills G."/>
            <person name="Bluhm B."/>
            <person name="Cannon C."/>
            <person name="Castanera R."/>
            <person name="Culley D."/>
            <person name="Daum C."/>
            <person name="Ezra D."/>
            <person name="Gonzalez J."/>
            <person name="Henrissat B."/>
            <person name="Kuo A."/>
            <person name="Liang C."/>
            <person name="Lipzen A."/>
            <person name="Lutzoni F."/>
            <person name="Magnuson J."/>
            <person name="Mondo S."/>
            <person name="Nolan M."/>
            <person name="Ohm R."/>
            <person name="Pangilinan J."/>
            <person name="Park H.-J."/>
            <person name="Ramirez L."/>
            <person name="Alfaro M."/>
            <person name="Sun H."/>
            <person name="Tritt A."/>
            <person name="Yoshinaga Y."/>
            <person name="Zwiers L.-H."/>
            <person name="Turgeon B."/>
            <person name="Goodwin S."/>
            <person name="Spatafora J."/>
            <person name="Crous P."/>
            <person name="Grigoriev I."/>
        </authorList>
    </citation>
    <scope>NUCLEOTIDE SEQUENCE</scope>
    <source>
        <strain evidence="6">CBS 121167</strain>
    </source>
</reference>
<feature type="transmembrane region" description="Helical" evidence="5">
    <location>
        <begin position="170"/>
        <end position="190"/>
    </location>
</feature>
<evidence type="ECO:0000256" key="3">
    <source>
        <dbReference type="ARBA" id="ARBA00022989"/>
    </source>
</evidence>
<comment type="subcellular location">
    <subcellularLocation>
        <location evidence="1">Cell membrane</location>
        <topology evidence="1">Multi-pass membrane protein</topology>
    </subcellularLocation>
</comment>
<dbReference type="GO" id="GO:0050897">
    <property type="term" value="F:cobalt ion binding"/>
    <property type="evidence" value="ECO:0007669"/>
    <property type="project" value="TreeGrafter"/>
</dbReference>
<evidence type="ECO:0000256" key="4">
    <source>
        <dbReference type="ARBA" id="ARBA00023136"/>
    </source>
</evidence>
<sequence length="247" mass="28240">MSPLYEGKRVRELYEGFTSTLQYKAYHKPPGKRLIGEVQTLQEEISACLKVLQGQEEFAADFKAVLSPRSFRISTSFQSLQYREFIKPAANALLKDIRDERKKLMHLMGRLNMIEQKARYRIELLEEDNSKAIFIFTLVTVIFLPLSFVTSYMGMNTADIRDTNKTQGTFWAAALPTTVVVLSVTMLLAYNASAIREWLFDARLEWSEHRQRPRRGHAGRVSFGSLHFASWRGGRKRDDGDPGAGPV</sequence>
<protein>
    <submittedName>
        <fullName evidence="6">Uncharacterized protein</fullName>
    </submittedName>
</protein>
<organism evidence="6 7">
    <name type="scientific">Aplosporella prunicola CBS 121167</name>
    <dbReference type="NCBI Taxonomy" id="1176127"/>
    <lineage>
        <taxon>Eukaryota</taxon>
        <taxon>Fungi</taxon>
        <taxon>Dikarya</taxon>
        <taxon>Ascomycota</taxon>
        <taxon>Pezizomycotina</taxon>
        <taxon>Dothideomycetes</taxon>
        <taxon>Dothideomycetes incertae sedis</taxon>
        <taxon>Botryosphaeriales</taxon>
        <taxon>Aplosporellaceae</taxon>
        <taxon>Aplosporella</taxon>
    </lineage>
</organism>
<dbReference type="RefSeq" id="XP_033397278.1">
    <property type="nucleotide sequence ID" value="XM_033540495.1"/>
</dbReference>
<dbReference type="Pfam" id="PF01544">
    <property type="entry name" value="CorA"/>
    <property type="match status" value="1"/>
</dbReference>
<gene>
    <name evidence="6" type="ORF">K452DRAFT_287526</name>
</gene>
<dbReference type="GO" id="GO:0000287">
    <property type="term" value="F:magnesium ion binding"/>
    <property type="evidence" value="ECO:0007669"/>
    <property type="project" value="TreeGrafter"/>
</dbReference>
<dbReference type="OrthoDB" id="5430750at2759"/>
<dbReference type="GO" id="GO:0015095">
    <property type="term" value="F:magnesium ion transmembrane transporter activity"/>
    <property type="evidence" value="ECO:0007669"/>
    <property type="project" value="TreeGrafter"/>
</dbReference>
<evidence type="ECO:0000256" key="5">
    <source>
        <dbReference type="SAM" id="Phobius"/>
    </source>
</evidence>
<dbReference type="GO" id="GO:0015087">
    <property type="term" value="F:cobalt ion transmembrane transporter activity"/>
    <property type="evidence" value="ECO:0007669"/>
    <property type="project" value="TreeGrafter"/>
</dbReference>
<keyword evidence="2 5" id="KW-0812">Transmembrane</keyword>